<reference evidence="1 2" key="1">
    <citation type="submission" date="2024-01" db="EMBL/GenBank/DDBJ databases">
        <title>The genomes of 5 underutilized Papilionoideae crops provide insights into root nodulation and disease resistanc.</title>
        <authorList>
            <person name="Jiang F."/>
        </authorList>
    </citation>
    <scope>NUCLEOTIDE SEQUENCE [LARGE SCALE GENOMIC DNA]</scope>
    <source>
        <strain evidence="1">LVBAO_FW01</strain>
        <tissue evidence="1">Leaves</tissue>
    </source>
</reference>
<keyword evidence="2" id="KW-1185">Reference proteome</keyword>
<comment type="caution">
    <text evidence="1">The sequence shown here is derived from an EMBL/GenBank/DDBJ whole genome shotgun (WGS) entry which is preliminary data.</text>
</comment>
<gene>
    <name evidence="1" type="ORF">VNO77_00375</name>
</gene>
<organism evidence="1 2">
    <name type="scientific">Canavalia gladiata</name>
    <name type="common">Sword bean</name>
    <name type="synonym">Dolichos gladiatus</name>
    <dbReference type="NCBI Taxonomy" id="3824"/>
    <lineage>
        <taxon>Eukaryota</taxon>
        <taxon>Viridiplantae</taxon>
        <taxon>Streptophyta</taxon>
        <taxon>Embryophyta</taxon>
        <taxon>Tracheophyta</taxon>
        <taxon>Spermatophyta</taxon>
        <taxon>Magnoliopsida</taxon>
        <taxon>eudicotyledons</taxon>
        <taxon>Gunneridae</taxon>
        <taxon>Pentapetalae</taxon>
        <taxon>rosids</taxon>
        <taxon>fabids</taxon>
        <taxon>Fabales</taxon>
        <taxon>Fabaceae</taxon>
        <taxon>Papilionoideae</taxon>
        <taxon>50 kb inversion clade</taxon>
        <taxon>NPAAA clade</taxon>
        <taxon>indigoferoid/millettioid clade</taxon>
        <taxon>Phaseoleae</taxon>
        <taxon>Canavalia</taxon>
    </lineage>
</organism>
<name>A0AAN9MUJ7_CANGL</name>
<sequence>MIKLENPILSGFNYCYKSMVTLLIIFSNINVQNKVGKEKCLASIMGFVLAVTGVYDGEGVIGCAVLTMGDSGDSDEGTPWFGGDSSYGRLAGSGLEFDQWLKDLK</sequence>
<evidence type="ECO:0000313" key="2">
    <source>
        <dbReference type="Proteomes" id="UP001367508"/>
    </source>
</evidence>
<dbReference type="EMBL" id="JAYMYQ010000001">
    <property type="protein sequence ID" value="KAK7358447.1"/>
    <property type="molecule type" value="Genomic_DNA"/>
</dbReference>
<dbReference type="AlphaFoldDB" id="A0AAN9MUJ7"/>
<accession>A0AAN9MUJ7</accession>
<dbReference type="Proteomes" id="UP001367508">
    <property type="component" value="Unassembled WGS sequence"/>
</dbReference>
<proteinExistence type="predicted"/>
<evidence type="ECO:0000313" key="1">
    <source>
        <dbReference type="EMBL" id="KAK7358447.1"/>
    </source>
</evidence>
<protein>
    <submittedName>
        <fullName evidence="1">Uncharacterized protein</fullName>
    </submittedName>
</protein>